<comment type="caution">
    <text evidence="2">The sequence shown here is derived from an EMBL/GenBank/DDBJ whole genome shotgun (WGS) entry which is preliminary data.</text>
</comment>
<feature type="non-terminal residue" evidence="2">
    <location>
        <position position="1"/>
    </location>
</feature>
<accession>A0A5J9U0K6</accession>
<evidence type="ECO:0000313" key="2">
    <source>
        <dbReference type="EMBL" id="TVU16698.1"/>
    </source>
</evidence>
<dbReference type="Gramene" id="TVU16698">
    <property type="protein sequence ID" value="TVU16698"/>
    <property type="gene ID" value="EJB05_40273"/>
</dbReference>
<dbReference type="AlphaFoldDB" id="A0A5J9U0K6"/>
<organism evidence="2 3">
    <name type="scientific">Eragrostis curvula</name>
    <name type="common">weeping love grass</name>
    <dbReference type="NCBI Taxonomy" id="38414"/>
    <lineage>
        <taxon>Eukaryota</taxon>
        <taxon>Viridiplantae</taxon>
        <taxon>Streptophyta</taxon>
        <taxon>Embryophyta</taxon>
        <taxon>Tracheophyta</taxon>
        <taxon>Spermatophyta</taxon>
        <taxon>Magnoliopsida</taxon>
        <taxon>Liliopsida</taxon>
        <taxon>Poales</taxon>
        <taxon>Poaceae</taxon>
        <taxon>PACMAD clade</taxon>
        <taxon>Chloridoideae</taxon>
        <taxon>Eragrostideae</taxon>
        <taxon>Eragrostidinae</taxon>
        <taxon>Eragrostis</taxon>
    </lineage>
</organism>
<feature type="region of interest" description="Disordered" evidence="1">
    <location>
        <begin position="1"/>
        <end position="47"/>
    </location>
</feature>
<dbReference type="Proteomes" id="UP000324897">
    <property type="component" value="Unassembled WGS sequence"/>
</dbReference>
<keyword evidence="3" id="KW-1185">Reference proteome</keyword>
<sequence>MTTRPTQTKKRKKVRAGDQSYKEGRSQVHSKKHVHHKDDAGSELNTNVELVVGDARDDAGAVGPEAGVAADLSGGAPDVAHLDHGPGELVEEGSLVCGEGVDDVSGAGVVGEALVGGEHALPVPQVDVVPVVEGHGRDDVQVLLPVGCGGALPGEAPGEVVVGPDEAAAGFTDGVPAGERHQVRRVAEPAAAEDAQERVHGRGWAREDADLVRRRGPQAVLAAQGQPVERPAGEVDGVARGEGEDVGAGDGGAACGVDTDADVLDELLRPRLQRPVGPETALRVQEDGPVAALREAVVEEDAEEPRRDLHVAAERVLHGSAHHARQLRARPLMEVRRQRRHNFIITFLLHVRQRQRLCRRRADGEQADHHGQAS</sequence>
<evidence type="ECO:0000313" key="3">
    <source>
        <dbReference type="Proteomes" id="UP000324897"/>
    </source>
</evidence>
<evidence type="ECO:0000256" key="1">
    <source>
        <dbReference type="SAM" id="MobiDB-lite"/>
    </source>
</evidence>
<reference evidence="2 3" key="1">
    <citation type="journal article" date="2019" name="Sci. Rep.">
        <title>A high-quality genome of Eragrostis curvula grass provides insights into Poaceae evolution and supports new strategies to enhance forage quality.</title>
        <authorList>
            <person name="Carballo J."/>
            <person name="Santos B.A.C.M."/>
            <person name="Zappacosta D."/>
            <person name="Garbus I."/>
            <person name="Selva J.P."/>
            <person name="Gallo C.A."/>
            <person name="Diaz A."/>
            <person name="Albertini E."/>
            <person name="Caccamo M."/>
            <person name="Echenique V."/>
        </authorList>
    </citation>
    <scope>NUCLEOTIDE SEQUENCE [LARGE SCALE GENOMIC DNA]</scope>
    <source>
        <strain evidence="3">cv. Victoria</strain>
        <tissue evidence="2">Leaf</tissue>
    </source>
</reference>
<proteinExistence type="predicted"/>
<gene>
    <name evidence="2" type="ORF">EJB05_40273</name>
</gene>
<dbReference type="EMBL" id="RWGY01000031">
    <property type="protein sequence ID" value="TVU16698.1"/>
    <property type="molecule type" value="Genomic_DNA"/>
</dbReference>
<protein>
    <submittedName>
        <fullName evidence="2">Uncharacterized protein</fullName>
    </submittedName>
</protein>
<name>A0A5J9U0K6_9POAL</name>